<evidence type="ECO:0000313" key="4">
    <source>
        <dbReference type="EMBL" id="SPQ98289.1"/>
    </source>
</evidence>
<dbReference type="PROSITE" id="PS50297">
    <property type="entry name" value="ANK_REP_REGION"/>
    <property type="match status" value="5"/>
</dbReference>
<dbReference type="InterPro" id="IPR036770">
    <property type="entry name" value="Ankyrin_rpt-contain_sf"/>
</dbReference>
<dbReference type="Proteomes" id="UP000290189">
    <property type="component" value="Unassembled WGS sequence"/>
</dbReference>
<dbReference type="PANTHER" id="PTHR24198">
    <property type="entry name" value="ANKYRIN REPEAT AND PROTEIN KINASE DOMAIN-CONTAINING PROTEIN"/>
    <property type="match status" value="1"/>
</dbReference>
<sequence length="698" mass="75949">MDGPVTLGGCEGLVAPDGINATTPKVVEIVAEEKADVRVRVPGALAALHSRLMTNMFDKDPDAVSVTVPTDAGTLKLIGSFLSMDDTGRYGAARWIDDLRQTKPPERQWRALLHAANYLDITYLFEGIVHELVDKTRGKPFKECLDIWRHPGKGRIPDMIVRVLVTRRLSSASPPFIEFDRARLRRDYALMDMILNWLLPSACNGVVEDALQSELSSADCSSEAVAVLVRRVENPSVFDKDLRFRPPLQMAIERGDVSLVDVLADVCDVNECACFGEPILVSALAMGNEQIIEKLLEYGADPNSRDGDSEQTALHFAADHDLSDAICRLLIRYGADVNAVRRQDCNDSTTALHIACHNQSDDMVKVLLEARANVNVTDNAGDTPLHIAVRNKARNTVDVLFLDGFLLDINARDARGRTPLMVAARCGFGDIAFSLFRRGADPNLADSSGKNALMNLIDEKTEETPLVVKWVAWALSRATQDLNARDASSMTALEMAIVSGKEWMVEILVRADADGDVKSSKGTSLMYLAACTQAKSDSCSDMVAFLSDAGACLEDALEDAIRRRDTSSLAEITKSLIVDWDSKETSTGQDLLTVAVSTGYLDVVEYLVDSGARIETSTIDLAESLNDEAITALLRSRAQKARNKVTMSAARQARSRLMASALGNDSDAASGVNGLVDQTRKTSCTNDASPKFFPATSR</sequence>
<keyword evidence="1" id="KW-0677">Repeat</keyword>
<name>A0A3P3YDR4_PLABS</name>
<evidence type="ECO:0000256" key="1">
    <source>
        <dbReference type="ARBA" id="ARBA00022737"/>
    </source>
</evidence>
<evidence type="ECO:0000256" key="3">
    <source>
        <dbReference type="PROSITE-ProRule" id="PRU00023"/>
    </source>
</evidence>
<reference evidence="4 5" key="1">
    <citation type="submission" date="2018-03" db="EMBL/GenBank/DDBJ databases">
        <authorList>
            <person name="Fogelqvist J."/>
        </authorList>
    </citation>
    <scope>NUCLEOTIDE SEQUENCE [LARGE SCALE GENOMIC DNA]</scope>
</reference>
<feature type="repeat" description="ANK" evidence="3">
    <location>
        <begin position="380"/>
        <end position="412"/>
    </location>
</feature>
<protein>
    <submittedName>
        <fullName evidence="4">Uncharacterized protein</fullName>
    </submittedName>
</protein>
<keyword evidence="2 3" id="KW-0040">ANK repeat</keyword>
<dbReference type="PANTHER" id="PTHR24198:SF165">
    <property type="entry name" value="ANKYRIN REPEAT-CONTAINING PROTEIN-RELATED"/>
    <property type="match status" value="1"/>
</dbReference>
<dbReference type="InterPro" id="IPR002110">
    <property type="entry name" value="Ankyrin_rpt"/>
</dbReference>
<feature type="repeat" description="ANK" evidence="3">
    <location>
        <begin position="415"/>
        <end position="447"/>
    </location>
</feature>
<feature type="repeat" description="ANK" evidence="3">
    <location>
        <begin position="275"/>
        <end position="307"/>
    </location>
</feature>
<evidence type="ECO:0000313" key="5">
    <source>
        <dbReference type="Proteomes" id="UP000290189"/>
    </source>
</evidence>
<organism evidence="4 5">
    <name type="scientific">Plasmodiophora brassicae</name>
    <name type="common">Clubroot disease agent</name>
    <dbReference type="NCBI Taxonomy" id="37360"/>
    <lineage>
        <taxon>Eukaryota</taxon>
        <taxon>Sar</taxon>
        <taxon>Rhizaria</taxon>
        <taxon>Endomyxa</taxon>
        <taxon>Phytomyxea</taxon>
        <taxon>Plasmodiophorida</taxon>
        <taxon>Plasmodiophoridae</taxon>
        <taxon>Plasmodiophora</taxon>
    </lineage>
</organism>
<dbReference type="PROSITE" id="PS50088">
    <property type="entry name" value="ANK_REPEAT"/>
    <property type="match status" value="6"/>
</dbReference>
<accession>A0A3P3YDR4</accession>
<feature type="repeat" description="ANK" evidence="3">
    <location>
        <begin position="347"/>
        <end position="379"/>
    </location>
</feature>
<proteinExistence type="predicted"/>
<dbReference type="Gene3D" id="1.25.40.20">
    <property type="entry name" value="Ankyrin repeat-containing domain"/>
    <property type="match status" value="3"/>
</dbReference>
<gene>
    <name evidence="4" type="ORF">PLBR_LOCUS5504</name>
</gene>
<keyword evidence="4" id="KW-0496">Mitochondrion</keyword>
<dbReference type="SMART" id="SM00248">
    <property type="entry name" value="ANK"/>
    <property type="match status" value="9"/>
</dbReference>
<evidence type="ECO:0000256" key="2">
    <source>
        <dbReference type="ARBA" id="ARBA00023043"/>
    </source>
</evidence>
<dbReference type="SUPFAM" id="SSF48403">
    <property type="entry name" value="Ankyrin repeat"/>
    <property type="match status" value="2"/>
</dbReference>
<dbReference type="EMBL" id="OVEO01000009">
    <property type="protein sequence ID" value="SPQ98289.1"/>
    <property type="molecule type" value="Genomic_DNA"/>
</dbReference>
<dbReference type="Pfam" id="PF12796">
    <property type="entry name" value="Ank_2"/>
    <property type="match status" value="3"/>
</dbReference>
<feature type="repeat" description="ANK" evidence="3">
    <location>
        <begin position="587"/>
        <end position="619"/>
    </location>
</feature>
<feature type="repeat" description="ANK" evidence="3">
    <location>
        <begin position="309"/>
        <end position="342"/>
    </location>
</feature>
<dbReference type="AlphaFoldDB" id="A0A3P3YDR4"/>
<geneLocation type="mitochondrion" evidence="4"/>